<name>A0ABN2ED18_9ACTN</name>
<keyword evidence="3" id="KW-1185">Reference proteome</keyword>
<reference evidence="2 3" key="1">
    <citation type="journal article" date="2019" name="Int. J. Syst. Evol. Microbiol.">
        <title>The Global Catalogue of Microorganisms (GCM) 10K type strain sequencing project: providing services to taxonomists for standard genome sequencing and annotation.</title>
        <authorList>
            <consortium name="The Broad Institute Genomics Platform"/>
            <consortium name="The Broad Institute Genome Sequencing Center for Infectious Disease"/>
            <person name="Wu L."/>
            <person name="Ma J."/>
        </authorList>
    </citation>
    <scope>NUCLEOTIDE SEQUENCE [LARGE SCALE GENOMIC DNA]</scope>
    <source>
        <strain evidence="2 3">JCM 15572</strain>
    </source>
</reference>
<gene>
    <name evidence="2" type="ORF">GCM10009804_70340</name>
</gene>
<dbReference type="InterPro" id="IPR016566">
    <property type="entry name" value="UCP010219"/>
</dbReference>
<evidence type="ECO:0000313" key="2">
    <source>
        <dbReference type="EMBL" id="GAA1603876.1"/>
    </source>
</evidence>
<dbReference type="EMBL" id="BAAAPH010000033">
    <property type="protein sequence ID" value="GAA1603876.1"/>
    <property type="molecule type" value="Genomic_DNA"/>
</dbReference>
<dbReference type="RefSeq" id="WP_344240773.1">
    <property type="nucleotide sequence ID" value="NZ_BAAAPH010000033.1"/>
</dbReference>
<comment type="caution">
    <text evidence="2">The sequence shown here is derived from an EMBL/GenBank/DDBJ whole genome shotgun (WGS) entry which is preliminary data.</text>
</comment>
<evidence type="ECO:0000256" key="1">
    <source>
        <dbReference type="SAM" id="Phobius"/>
    </source>
</evidence>
<feature type="transmembrane region" description="Helical" evidence="1">
    <location>
        <begin position="31"/>
        <end position="56"/>
    </location>
</feature>
<feature type="transmembrane region" description="Helical" evidence="1">
    <location>
        <begin position="99"/>
        <end position="125"/>
    </location>
</feature>
<dbReference type="Proteomes" id="UP001501705">
    <property type="component" value="Unassembled WGS sequence"/>
</dbReference>
<protein>
    <submittedName>
        <fullName evidence="2">DUF3159 domain-containing protein</fullName>
    </submittedName>
</protein>
<feature type="transmembrane region" description="Helical" evidence="1">
    <location>
        <begin position="68"/>
        <end position="87"/>
    </location>
</feature>
<feature type="transmembrane region" description="Helical" evidence="1">
    <location>
        <begin position="146"/>
        <end position="166"/>
    </location>
</feature>
<keyword evidence="1" id="KW-0472">Membrane</keyword>
<evidence type="ECO:0000313" key="3">
    <source>
        <dbReference type="Proteomes" id="UP001501705"/>
    </source>
</evidence>
<proteinExistence type="predicted"/>
<dbReference type="Pfam" id="PF11361">
    <property type="entry name" value="DUF3159"/>
    <property type="match status" value="1"/>
</dbReference>
<feature type="transmembrane region" description="Helical" evidence="1">
    <location>
        <begin position="172"/>
        <end position="195"/>
    </location>
</feature>
<accession>A0ABN2ED18</accession>
<keyword evidence="1" id="KW-0812">Transmembrane</keyword>
<keyword evidence="1" id="KW-1133">Transmembrane helix</keyword>
<sequence>MSMANLTRRTWSLFESVGGWRTVAEGIVSRLLFLVAYLVTGEVVAAALVAVGGVAVFAVSRVWTDRKYWQASIGLVIVGGSALFAGTTGNAVDFYLSTVLGHIVVGSVLLVSVLLRWPIVGLVVGAARREGTSWRRDRPLLRSYQLCTGVLIVKYITVIAVMVPLYLTNQVIAIGIASVTVAGSPATALCFYLCWRILHRRTTPATNQLEGAP</sequence>
<organism evidence="2 3">
    <name type="scientific">Kribbella hippodromi</name>
    <dbReference type="NCBI Taxonomy" id="434347"/>
    <lineage>
        <taxon>Bacteria</taxon>
        <taxon>Bacillati</taxon>
        <taxon>Actinomycetota</taxon>
        <taxon>Actinomycetes</taxon>
        <taxon>Propionibacteriales</taxon>
        <taxon>Kribbellaceae</taxon>
        <taxon>Kribbella</taxon>
    </lineage>
</organism>